<name>A0AAV7UT10_PLEWA</name>
<keyword evidence="2" id="KW-1185">Reference proteome</keyword>
<comment type="caution">
    <text evidence="1">The sequence shown here is derived from an EMBL/GenBank/DDBJ whole genome shotgun (WGS) entry which is preliminary data.</text>
</comment>
<evidence type="ECO:0000313" key="2">
    <source>
        <dbReference type="Proteomes" id="UP001066276"/>
    </source>
</evidence>
<gene>
    <name evidence="1" type="ORF">NDU88_001514</name>
</gene>
<dbReference type="EMBL" id="JANPWB010000004">
    <property type="protein sequence ID" value="KAJ1192202.1"/>
    <property type="molecule type" value="Genomic_DNA"/>
</dbReference>
<dbReference type="Proteomes" id="UP001066276">
    <property type="component" value="Chromosome 2_2"/>
</dbReference>
<dbReference type="AlphaFoldDB" id="A0AAV7UT10"/>
<evidence type="ECO:0000313" key="1">
    <source>
        <dbReference type="EMBL" id="KAJ1192202.1"/>
    </source>
</evidence>
<reference evidence="1" key="1">
    <citation type="journal article" date="2022" name="bioRxiv">
        <title>Sequencing and chromosome-scale assembly of the giantPleurodeles waltlgenome.</title>
        <authorList>
            <person name="Brown T."/>
            <person name="Elewa A."/>
            <person name="Iarovenko S."/>
            <person name="Subramanian E."/>
            <person name="Araus A.J."/>
            <person name="Petzold A."/>
            <person name="Susuki M."/>
            <person name="Suzuki K.-i.T."/>
            <person name="Hayashi T."/>
            <person name="Toyoda A."/>
            <person name="Oliveira C."/>
            <person name="Osipova E."/>
            <person name="Leigh N.D."/>
            <person name="Simon A."/>
            <person name="Yun M.H."/>
        </authorList>
    </citation>
    <scope>NUCLEOTIDE SEQUENCE</scope>
    <source>
        <strain evidence="1">20211129_DDA</strain>
        <tissue evidence="1">Liver</tissue>
    </source>
</reference>
<organism evidence="1 2">
    <name type="scientific">Pleurodeles waltl</name>
    <name type="common">Iberian ribbed newt</name>
    <dbReference type="NCBI Taxonomy" id="8319"/>
    <lineage>
        <taxon>Eukaryota</taxon>
        <taxon>Metazoa</taxon>
        <taxon>Chordata</taxon>
        <taxon>Craniata</taxon>
        <taxon>Vertebrata</taxon>
        <taxon>Euteleostomi</taxon>
        <taxon>Amphibia</taxon>
        <taxon>Batrachia</taxon>
        <taxon>Caudata</taxon>
        <taxon>Salamandroidea</taxon>
        <taxon>Salamandridae</taxon>
        <taxon>Pleurodelinae</taxon>
        <taxon>Pleurodeles</taxon>
    </lineage>
</organism>
<protein>
    <submittedName>
        <fullName evidence="1">Uncharacterized protein</fullName>
    </submittedName>
</protein>
<accession>A0AAV7UT10</accession>
<sequence length="225" mass="26223">MLKRDIAADIKDRKKEVIDLGQREDSVEQTQDAREEELDCHRRELLTLQDKNQGLQYQIEDLENRSRRSNIRIKGIPAQAVAGPLEDFVVRLFRHVGPIATLWETLKVVVRGQIIVIAARQNTVRCDKRQQLEDDIQALEETHRQSLAVRRQLAIQRKQLRALDEGKEEYALLRTKQKFYTGGNRAGRLLAHRLRIQSTEHRTAELRLPKGTLTCPEEPIRQHFE</sequence>
<proteinExistence type="predicted"/>